<sequence length="237" mass="27073">MEAEPQDRAREAMEVYRRLVELHGARPLVPRRDPLHELISTMLSQRTNWRNEDLAYRRMWERFGSWQAIRDADVAELTEVISPSSFAEAKAPNIQRVLTRIFEERGEADLGFLADLPVEQGLEWLLSLPGVGLKTASLVLLFCFAKPVLPVDTHVHRVSQRVGLIAPRLNPTAAHAPLLALLPADPYVLYNFHMALLRHGQKICVFRDPHCERCPLPDLCDWYQTHRAGHPPQEENA</sequence>
<feature type="domain" description="HhH-GPD" evidence="8">
    <location>
        <begin position="43"/>
        <end position="202"/>
    </location>
</feature>
<accession>A0A841I1Q1</accession>
<protein>
    <submittedName>
        <fullName evidence="9">Endonuclease-3</fullName>
        <ecNumber evidence="9">4.2.99.18</ecNumber>
    </submittedName>
</protein>
<dbReference type="SUPFAM" id="SSF48150">
    <property type="entry name" value="DNA-glycosylase"/>
    <property type="match status" value="1"/>
</dbReference>
<keyword evidence="1" id="KW-0004">4Fe-4S</keyword>
<evidence type="ECO:0000313" key="9">
    <source>
        <dbReference type="EMBL" id="MBB6098996.1"/>
    </source>
</evidence>
<keyword evidence="9" id="KW-0456">Lyase</keyword>
<keyword evidence="4" id="KW-0378">Hydrolase</keyword>
<dbReference type="GO" id="GO:0006285">
    <property type="term" value="P:base-excision repair, AP site formation"/>
    <property type="evidence" value="ECO:0007669"/>
    <property type="project" value="TreeGrafter"/>
</dbReference>
<evidence type="ECO:0000256" key="4">
    <source>
        <dbReference type="ARBA" id="ARBA00022801"/>
    </source>
</evidence>
<dbReference type="RefSeq" id="WP_183987738.1">
    <property type="nucleotide sequence ID" value="NZ_JACHHG010000008.1"/>
</dbReference>
<dbReference type="Proteomes" id="UP000569951">
    <property type="component" value="Unassembled WGS sequence"/>
</dbReference>
<evidence type="ECO:0000256" key="6">
    <source>
        <dbReference type="ARBA" id="ARBA00023014"/>
    </source>
</evidence>
<dbReference type="EMBL" id="JACHHG010000008">
    <property type="protein sequence ID" value="MBB6098996.1"/>
    <property type="molecule type" value="Genomic_DNA"/>
</dbReference>
<evidence type="ECO:0000259" key="8">
    <source>
        <dbReference type="SMART" id="SM00478"/>
    </source>
</evidence>
<keyword evidence="2" id="KW-0479">Metal-binding</keyword>
<keyword evidence="7" id="KW-0326">Glycosidase</keyword>
<gene>
    <name evidence="9" type="ORF">HNR42_002431</name>
</gene>
<keyword evidence="9" id="KW-0540">Nuclease</keyword>
<evidence type="ECO:0000256" key="5">
    <source>
        <dbReference type="ARBA" id="ARBA00023004"/>
    </source>
</evidence>
<keyword evidence="5" id="KW-0408">Iron</keyword>
<keyword evidence="3" id="KW-0227">DNA damage</keyword>
<dbReference type="AlphaFoldDB" id="A0A841I1Q1"/>
<evidence type="ECO:0000256" key="2">
    <source>
        <dbReference type="ARBA" id="ARBA00022723"/>
    </source>
</evidence>
<dbReference type="GO" id="GO:0140078">
    <property type="term" value="F:class I DNA-(apurinic or apyrimidinic site) endonuclease activity"/>
    <property type="evidence" value="ECO:0007669"/>
    <property type="project" value="UniProtKB-EC"/>
</dbReference>
<evidence type="ECO:0000256" key="3">
    <source>
        <dbReference type="ARBA" id="ARBA00022763"/>
    </source>
</evidence>
<dbReference type="Gene3D" id="1.10.340.30">
    <property type="entry name" value="Hypothetical protein, domain 2"/>
    <property type="match status" value="1"/>
</dbReference>
<dbReference type="PANTHER" id="PTHR10359">
    <property type="entry name" value="A/G-SPECIFIC ADENINE GLYCOSYLASE/ENDONUCLEASE III"/>
    <property type="match status" value="1"/>
</dbReference>
<evidence type="ECO:0000256" key="1">
    <source>
        <dbReference type="ARBA" id="ARBA00022485"/>
    </source>
</evidence>
<dbReference type="GO" id="GO:0051539">
    <property type="term" value="F:4 iron, 4 sulfur cluster binding"/>
    <property type="evidence" value="ECO:0007669"/>
    <property type="project" value="UniProtKB-KW"/>
</dbReference>
<keyword evidence="6" id="KW-0411">Iron-sulfur</keyword>
<dbReference type="Gene3D" id="1.10.1670.10">
    <property type="entry name" value="Helix-hairpin-Helix base-excision DNA repair enzymes (C-terminal)"/>
    <property type="match status" value="1"/>
</dbReference>
<dbReference type="PANTHER" id="PTHR10359:SF18">
    <property type="entry name" value="ENDONUCLEASE III"/>
    <property type="match status" value="1"/>
</dbReference>
<proteinExistence type="predicted"/>
<dbReference type="InterPro" id="IPR023170">
    <property type="entry name" value="HhH_base_excis_C"/>
</dbReference>
<name>A0A841I1Q1_9DEIO</name>
<keyword evidence="10" id="KW-1185">Reference proteome</keyword>
<reference evidence="9 10" key="1">
    <citation type="submission" date="2020-08" db="EMBL/GenBank/DDBJ databases">
        <title>Genomic Encyclopedia of Type Strains, Phase IV (KMG-IV): sequencing the most valuable type-strain genomes for metagenomic binning, comparative biology and taxonomic classification.</title>
        <authorList>
            <person name="Goeker M."/>
        </authorList>
    </citation>
    <scope>NUCLEOTIDE SEQUENCE [LARGE SCALE GENOMIC DNA]</scope>
    <source>
        <strain evidence="9 10">DSM 21458</strain>
    </source>
</reference>
<dbReference type="Pfam" id="PF00730">
    <property type="entry name" value="HhH-GPD"/>
    <property type="match status" value="1"/>
</dbReference>
<dbReference type="InterPro" id="IPR003265">
    <property type="entry name" value="HhH-GPD_domain"/>
</dbReference>
<dbReference type="InterPro" id="IPR011257">
    <property type="entry name" value="DNA_glycosylase"/>
</dbReference>
<dbReference type="EC" id="4.2.99.18" evidence="9"/>
<dbReference type="PIRSF" id="PIRSF001435">
    <property type="entry name" value="Nth"/>
    <property type="match status" value="1"/>
</dbReference>
<keyword evidence="9" id="KW-0255">Endonuclease</keyword>
<dbReference type="GO" id="GO:0046872">
    <property type="term" value="F:metal ion binding"/>
    <property type="evidence" value="ECO:0007669"/>
    <property type="project" value="UniProtKB-KW"/>
</dbReference>
<dbReference type="SMART" id="SM00478">
    <property type="entry name" value="ENDO3c"/>
    <property type="match status" value="1"/>
</dbReference>
<evidence type="ECO:0000313" key="10">
    <source>
        <dbReference type="Proteomes" id="UP000569951"/>
    </source>
</evidence>
<comment type="caution">
    <text evidence="9">The sequence shown here is derived from an EMBL/GenBank/DDBJ whole genome shotgun (WGS) entry which is preliminary data.</text>
</comment>
<dbReference type="CDD" id="cd00056">
    <property type="entry name" value="ENDO3c"/>
    <property type="match status" value="1"/>
</dbReference>
<dbReference type="GO" id="GO:0019104">
    <property type="term" value="F:DNA N-glycosylase activity"/>
    <property type="evidence" value="ECO:0007669"/>
    <property type="project" value="TreeGrafter"/>
</dbReference>
<evidence type="ECO:0000256" key="7">
    <source>
        <dbReference type="ARBA" id="ARBA00023295"/>
    </source>
</evidence>
<organism evidence="9 10">
    <name type="scientific">Deinobacterium chartae</name>
    <dbReference type="NCBI Taxonomy" id="521158"/>
    <lineage>
        <taxon>Bacteria</taxon>
        <taxon>Thermotogati</taxon>
        <taxon>Deinococcota</taxon>
        <taxon>Deinococci</taxon>
        <taxon>Deinococcales</taxon>
        <taxon>Deinococcaceae</taxon>
        <taxon>Deinobacterium</taxon>
    </lineage>
</organism>